<dbReference type="AlphaFoldDB" id="A0A7G9FSE5"/>
<dbReference type="RefSeq" id="WP_249325408.1">
    <property type="nucleotide sequence ID" value="NZ_CP060633.1"/>
</dbReference>
<keyword evidence="1" id="KW-0963">Cytoplasm</keyword>
<gene>
    <name evidence="3" type="primary">fdhD</name>
    <name evidence="3" type="ORF">H9Q77_10120</name>
</gene>
<dbReference type="KEGG" id="ssun:H9Q77_10120"/>
<organism evidence="3 4">
    <name type="scientific">Simiaoa sunii</name>
    <dbReference type="NCBI Taxonomy" id="2763672"/>
    <lineage>
        <taxon>Bacteria</taxon>
        <taxon>Bacillati</taxon>
        <taxon>Bacillota</taxon>
        <taxon>Clostridia</taxon>
        <taxon>Lachnospirales</taxon>
        <taxon>Lachnospiraceae</taxon>
        <taxon>Simiaoa</taxon>
    </lineage>
</organism>
<keyword evidence="4" id="KW-1185">Reference proteome</keyword>
<dbReference type="Pfam" id="PF02634">
    <property type="entry name" value="FdhD-NarQ"/>
    <property type="match status" value="1"/>
</dbReference>
<evidence type="ECO:0000313" key="4">
    <source>
        <dbReference type="Proteomes" id="UP000515981"/>
    </source>
</evidence>
<keyword evidence="2" id="KW-0501">Molybdenum cofactor biosynthesis</keyword>
<evidence type="ECO:0000256" key="1">
    <source>
        <dbReference type="ARBA" id="ARBA00022490"/>
    </source>
</evidence>
<dbReference type="PIRSF" id="PIRSF015626">
    <property type="entry name" value="FdhD"/>
    <property type="match status" value="1"/>
</dbReference>
<dbReference type="GO" id="GO:0006777">
    <property type="term" value="P:Mo-molybdopterin cofactor biosynthetic process"/>
    <property type="evidence" value="ECO:0007669"/>
    <property type="project" value="UniProtKB-KW"/>
</dbReference>
<dbReference type="Gene3D" id="3.40.140.10">
    <property type="entry name" value="Cytidine Deaminase, domain 2"/>
    <property type="match status" value="1"/>
</dbReference>
<dbReference type="PANTHER" id="PTHR30592:SF1">
    <property type="entry name" value="SULFUR CARRIER PROTEIN FDHD"/>
    <property type="match status" value="1"/>
</dbReference>
<dbReference type="NCBIfam" id="TIGR00129">
    <property type="entry name" value="fdhD_narQ"/>
    <property type="match status" value="1"/>
</dbReference>
<dbReference type="PANTHER" id="PTHR30592">
    <property type="entry name" value="FORMATE DEHYDROGENASE"/>
    <property type="match status" value="1"/>
</dbReference>
<dbReference type="InterPro" id="IPR016193">
    <property type="entry name" value="Cytidine_deaminase-like"/>
</dbReference>
<dbReference type="Proteomes" id="UP000515981">
    <property type="component" value="Chromosome"/>
</dbReference>
<evidence type="ECO:0000256" key="2">
    <source>
        <dbReference type="ARBA" id="ARBA00023150"/>
    </source>
</evidence>
<dbReference type="EMBL" id="CP060633">
    <property type="protein sequence ID" value="QNM01477.1"/>
    <property type="molecule type" value="Genomic_DNA"/>
</dbReference>
<dbReference type="Gene3D" id="3.10.20.10">
    <property type="match status" value="1"/>
</dbReference>
<protein>
    <submittedName>
        <fullName evidence="3">Formate dehydrogenase accessory sulfurtransferase FdhD</fullName>
    </submittedName>
</protein>
<name>A0A7G9FSE5_9FIRM</name>
<proteinExistence type="predicted"/>
<dbReference type="GO" id="GO:0016783">
    <property type="term" value="F:sulfurtransferase activity"/>
    <property type="evidence" value="ECO:0007669"/>
    <property type="project" value="InterPro"/>
</dbReference>
<dbReference type="InterPro" id="IPR003786">
    <property type="entry name" value="FdhD"/>
</dbReference>
<keyword evidence="3" id="KW-0808">Transferase</keyword>
<reference evidence="3 4" key="1">
    <citation type="submission" date="2020-08" db="EMBL/GenBank/DDBJ databases">
        <authorList>
            <person name="Liu C."/>
            <person name="Sun Q."/>
        </authorList>
    </citation>
    <scope>NUCLEOTIDE SEQUENCE [LARGE SCALE GENOMIC DNA]</scope>
    <source>
        <strain evidence="3 4">NSJ-8</strain>
    </source>
</reference>
<dbReference type="SUPFAM" id="SSF53927">
    <property type="entry name" value="Cytidine deaminase-like"/>
    <property type="match status" value="1"/>
</dbReference>
<sequence length="272" mass="30858">MQINDRMEQLHNAVSQTYTAVEPDGPGNCGKQERGRSREIVCEHFLDVYVDEQLTFRLTCTATHLPELILGRLFTEGWIESIRDVESITICESGRSARVFLQENLRGSDRQIATDREASCCIGNLTFLEKNGKRQLRELSGTEWQNAWVFTLAEEFAGDCELHRQTGGTHSCYLGVRDKCVCRMEDIGRHNALDKCIGYALFEQLELSECILFTTGRVPTDMVQKVIAAGIPVLASKAVPTDQAIELAKKYRLNLICRAWPDRIEIYHDARK</sequence>
<evidence type="ECO:0000313" key="3">
    <source>
        <dbReference type="EMBL" id="QNM01477.1"/>
    </source>
</evidence>
<accession>A0A7G9FSE5</accession>